<comment type="caution">
    <text evidence="2">The sequence shown here is derived from an EMBL/GenBank/DDBJ whole genome shotgun (WGS) entry which is preliminary data.</text>
</comment>
<dbReference type="EMBL" id="JANGAC010000002">
    <property type="protein sequence ID" value="MCQ4922142.1"/>
    <property type="molecule type" value="Genomic_DNA"/>
</dbReference>
<evidence type="ECO:0000313" key="2">
    <source>
        <dbReference type="EMBL" id="MCQ4922142.1"/>
    </source>
</evidence>
<gene>
    <name evidence="2" type="ORF">NE686_03525</name>
</gene>
<dbReference type="Pfam" id="PF00485">
    <property type="entry name" value="PRK"/>
    <property type="match status" value="1"/>
</dbReference>
<name>A0ABT1S7Z1_9FIRM</name>
<sequence>MDKEVLNMINKPFILAVNAISGGGKTTIVKELQRKLPKSKALFFDDRNYYSDSGIEDICKWIEEGADVNKFNLDLLAEDIKKLIKENLNYIIMDYPFGYRHKTISKYLDFSIFIDTPLDIALARRIIRDYSTTSIQNVFDDMRQYLIQGRKAYLYGLDETKEKADYVIDGSKSLDGIVSEIMEKLIHINPAG</sequence>
<accession>A0ABT1S7Z1</accession>
<dbReference type="Gene3D" id="3.40.50.300">
    <property type="entry name" value="P-loop containing nucleotide triphosphate hydrolases"/>
    <property type="match status" value="1"/>
</dbReference>
<reference evidence="2 3" key="1">
    <citation type="submission" date="2022-06" db="EMBL/GenBank/DDBJ databases">
        <title>Isolation of gut microbiota from human fecal samples.</title>
        <authorList>
            <person name="Pamer E.G."/>
            <person name="Barat B."/>
            <person name="Waligurski E."/>
            <person name="Medina S."/>
            <person name="Paddock L."/>
            <person name="Mostad J."/>
        </authorList>
    </citation>
    <scope>NUCLEOTIDE SEQUENCE [LARGE SCALE GENOMIC DNA]</scope>
    <source>
        <strain evidence="2 3">DFI.7.95</strain>
    </source>
</reference>
<dbReference type="InterPro" id="IPR027417">
    <property type="entry name" value="P-loop_NTPase"/>
</dbReference>
<evidence type="ECO:0000313" key="3">
    <source>
        <dbReference type="Proteomes" id="UP001524478"/>
    </source>
</evidence>
<dbReference type="InterPro" id="IPR006083">
    <property type="entry name" value="PRK/URK"/>
</dbReference>
<protein>
    <recommendedName>
        <fullName evidence="1">Phosphoribulokinase/uridine kinase domain-containing protein</fullName>
    </recommendedName>
</protein>
<dbReference type="RefSeq" id="WP_256310447.1">
    <property type="nucleotide sequence ID" value="NZ_JANGAC010000002.1"/>
</dbReference>
<proteinExistence type="predicted"/>
<dbReference type="SUPFAM" id="SSF52540">
    <property type="entry name" value="P-loop containing nucleoside triphosphate hydrolases"/>
    <property type="match status" value="1"/>
</dbReference>
<feature type="domain" description="Phosphoribulokinase/uridine kinase" evidence="1">
    <location>
        <begin position="98"/>
        <end position="168"/>
    </location>
</feature>
<keyword evidence="3" id="KW-1185">Reference proteome</keyword>
<organism evidence="2 3">
    <name type="scientific">Tissierella carlieri</name>
    <dbReference type="NCBI Taxonomy" id="689904"/>
    <lineage>
        <taxon>Bacteria</taxon>
        <taxon>Bacillati</taxon>
        <taxon>Bacillota</taxon>
        <taxon>Tissierellia</taxon>
        <taxon>Tissierellales</taxon>
        <taxon>Tissierellaceae</taxon>
        <taxon>Tissierella</taxon>
    </lineage>
</organism>
<dbReference type="Proteomes" id="UP001524478">
    <property type="component" value="Unassembled WGS sequence"/>
</dbReference>
<evidence type="ECO:0000259" key="1">
    <source>
        <dbReference type="Pfam" id="PF00485"/>
    </source>
</evidence>